<dbReference type="InterPro" id="IPR036059">
    <property type="entry name" value="TldD/PmbA_sf"/>
</dbReference>
<dbReference type="Proteomes" id="UP000238937">
    <property type="component" value="Unassembled WGS sequence"/>
</dbReference>
<evidence type="ECO:0000256" key="1">
    <source>
        <dbReference type="ARBA" id="ARBA00005836"/>
    </source>
</evidence>
<dbReference type="GO" id="GO:0008237">
    <property type="term" value="F:metallopeptidase activity"/>
    <property type="evidence" value="ECO:0007669"/>
    <property type="project" value="InterPro"/>
</dbReference>
<dbReference type="Pfam" id="PF19290">
    <property type="entry name" value="PmbA_TldD_2nd"/>
    <property type="match status" value="1"/>
</dbReference>
<dbReference type="InterPro" id="IPR045570">
    <property type="entry name" value="Metalloprtase-TldD/E_cen_dom"/>
</dbReference>
<dbReference type="InterPro" id="IPR047657">
    <property type="entry name" value="PmbA"/>
</dbReference>
<evidence type="ECO:0000313" key="5">
    <source>
        <dbReference type="EMBL" id="PSB57561.1"/>
    </source>
</evidence>
<proteinExistence type="inferred from homology"/>
<dbReference type="EMBL" id="PVWO01000071">
    <property type="protein sequence ID" value="PSB57561.1"/>
    <property type="molecule type" value="Genomic_DNA"/>
</dbReference>
<evidence type="ECO:0000259" key="3">
    <source>
        <dbReference type="Pfam" id="PF19289"/>
    </source>
</evidence>
<feature type="domain" description="Metalloprotease TldD/E central" evidence="4">
    <location>
        <begin position="118"/>
        <end position="221"/>
    </location>
</feature>
<gene>
    <name evidence="5" type="ORF">C7B77_07955</name>
</gene>
<accession>A0A2T1GIU0</accession>
<dbReference type="GO" id="GO:0006508">
    <property type="term" value="P:proteolysis"/>
    <property type="evidence" value="ECO:0007669"/>
    <property type="project" value="InterPro"/>
</dbReference>
<dbReference type="Pfam" id="PF01523">
    <property type="entry name" value="PmbA_TldD_1st"/>
    <property type="match status" value="1"/>
</dbReference>
<dbReference type="PANTHER" id="PTHR43421">
    <property type="entry name" value="METALLOPROTEASE PMBA"/>
    <property type="match status" value="1"/>
</dbReference>
<reference evidence="5 6" key="1">
    <citation type="submission" date="2018-03" db="EMBL/GenBank/DDBJ databases">
        <title>The ancient ancestry and fast evolution of plastids.</title>
        <authorList>
            <person name="Moore K.R."/>
            <person name="Magnabosco C."/>
            <person name="Momper L."/>
            <person name="Gold D.A."/>
            <person name="Bosak T."/>
            <person name="Fournier G.P."/>
        </authorList>
    </citation>
    <scope>NUCLEOTIDE SEQUENCE [LARGE SCALE GENOMIC DNA]</scope>
    <source>
        <strain evidence="5 6">CCALA 037</strain>
    </source>
</reference>
<dbReference type="PANTHER" id="PTHR43421:SF1">
    <property type="entry name" value="METALLOPROTEASE PMBA"/>
    <property type="match status" value="1"/>
</dbReference>
<evidence type="ECO:0000259" key="2">
    <source>
        <dbReference type="Pfam" id="PF01523"/>
    </source>
</evidence>
<evidence type="ECO:0000313" key="6">
    <source>
        <dbReference type="Proteomes" id="UP000238937"/>
    </source>
</evidence>
<dbReference type="GO" id="GO:0005829">
    <property type="term" value="C:cytosol"/>
    <property type="evidence" value="ECO:0007669"/>
    <property type="project" value="TreeGrafter"/>
</dbReference>
<dbReference type="OrthoDB" id="9803618at2"/>
<organism evidence="5 6">
    <name type="scientific">Chamaesiphon polymorphus CCALA 037</name>
    <dbReference type="NCBI Taxonomy" id="2107692"/>
    <lineage>
        <taxon>Bacteria</taxon>
        <taxon>Bacillati</taxon>
        <taxon>Cyanobacteriota</taxon>
        <taxon>Cyanophyceae</taxon>
        <taxon>Gomontiellales</taxon>
        <taxon>Chamaesiphonaceae</taxon>
        <taxon>Chamaesiphon</taxon>
    </lineage>
</organism>
<protein>
    <submittedName>
        <fullName evidence="5">Peptidase C69</fullName>
    </submittedName>
</protein>
<comment type="caution">
    <text evidence="5">The sequence shown here is derived from an EMBL/GenBank/DDBJ whole genome shotgun (WGS) entry which is preliminary data.</text>
</comment>
<name>A0A2T1GIU0_9CYAN</name>
<dbReference type="InterPro" id="IPR035068">
    <property type="entry name" value="TldD/PmbA_N"/>
</dbReference>
<dbReference type="InterPro" id="IPR045569">
    <property type="entry name" value="Metalloprtase-TldD/E_C"/>
</dbReference>
<comment type="similarity">
    <text evidence="1">Belongs to the peptidase U62 family.</text>
</comment>
<evidence type="ECO:0000259" key="4">
    <source>
        <dbReference type="Pfam" id="PF19290"/>
    </source>
</evidence>
<dbReference type="RefSeq" id="WP_106302522.1">
    <property type="nucleotide sequence ID" value="NZ_PVWO01000071.1"/>
</dbReference>
<feature type="domain" description="Metalloprotease TldD/E C-terminal" evidence="3">
    <location>
        <begin position="228"/>
        <end position="446"/>
    </location>
</feature>
<keyword evidence="6" id="KW-1185">Reference proteome</keyword>
<dbReference type="Gene3D" id="3.30.2290.10">
    <property type="entry name" value="PmbA/TldD superfamily"/>
    <property type="match status" value="1"/>
</dbReference>
<dbReference type="AlphaFoldDB" id="A0A2T1GIU0"/>
<feature type="domain" description="Metalloprotease TldD/E N-terminal" evidence="2">
    <location>
        <begin position="25"/>
        <end position="88"/>
    </location>
</feature>
<sequence length="447" mass="48014">MSLNIQTVSASAHQIATKLGISKFDLSGSATDSVSVQVDKGEPKQVKASNRSGITVRVWNSENTVGITSTTDVDENGLELALKTAHEASFFGIKEHAPDFSPEATAPIAEIEIESGDAATVPQLIDSLVDAERKLLEAHEAIESVPYNSLAQSSIDQFYLNSDGALRSDSRSYTSLYLYTKTEQEGKKPRSAGAFELSHSFDKLNVQKCIDEAAEKTISHLNYEKVASGKYTVVFSPEAFLSLLGAFSNLFNAQSILDNQSLSTPESLGTQIASPLLSVADDALHPSNIGIETFDGEGTPTRRINLIDKGVLSSFIHSAGTAKRMNAQPTGHANMGSKITVSPHFYHVSGGETIEDKYNLDTAENVILIDDLQALHAGVQSLQGSFSLPFDGWVINKGVKTSIEAATVAGDFRELLNSIAYIEPKEELTNSGVCPRIWVEGLSVTGE</sequence>
<dbReference type="SUPFAM" id="SSF111283">
    <property type="entry name" value="Putative modulator of DNA gyrase, PmbA/TldD"/>
    <property type="match status" value="1"/>
</dbReference>
<dbReference type="InterPro" id="IPR002510">
    <property type="entry name" value="Metalloprtase-TldD/E_N"/>
</dbReference>
<dbReference type="Pfam" id="PF19289">
    <property type="entry name" value="PmbA_TldD_3rd"/>
    <property type="match status" value="1"/>
</dbReference>